<evidence type="ECO:0000256" key="2">
    <source>
        <dbReference type="ARBA" id="ARBA00022516"/>
    </source>
</evidence>
<comment type="similarity">
    <text evidence="8">Belongs to the transferase hexapeptide repeat family. LpxA subfamily.</text>
</comment>
<evidence type="ECO:0000256" key="6">
    <source>
        <dbReference type="ARBA" id="ARBA00023098"/>
    </source>
</evidence>
<dbReference type="PIRSF" id="PIRSF000456">
    <property type="entry name" value="UDP-GlcNAc_acltr"/>
    <property type="match status" value="1"/>
</dbReference>
<keyword evidence="6 8" id="KW-0443">Lipid metabolism</keyword>
<gene>
    <name evidence="8 10" type="primary">lpxA</name>
    <name evidence="10" type="ORF">ACFOGJ_01515</name>
</gene>
<evidence type="ECO:0000256" key="8">
    <source>
        <dbReference type="HAMAP-Rule" id="MF_00387"/>
    </source>
</evidence>
<dbReference type="InterPro" id="IPR011004">
    <property type="entry name" value="Trimer_LpxA-like_sf"/>
</dbReference>
<keyword evidence="2 8" id="KW-0444">Lipid biosynthesis</keyword>
<proteinExistence type="inferred from homology"/>
<comment type="function">
    <text evidence="8">Involved in the biosynthesis of lipid A, a phosphorylated glycolipid that anchors the lipopolysaccharide to the outer membrane of the cell.</text>
</comment>
<dbReference type="RefSeq" id="WP_379897629.1">
    <property type="nucleotide sequence ID" value="NZ_JBHRTR010000005.1"/>
</dbReference>
<comment type="pathway">
    <text evidence="8">Glycolipid biosynthesis; lipid IV(A) biosynthesis; lipid IV(A) from (3R)-3-hydroxytetradecanoyl-[acyl-carrier-protein] and UDP-N-acetyl-alpha-D-glucosamine: step 1/6.</text>
</comment>
<evidence type="ECO:0000256" key="4">
    <source>
        <dbReference type="ARBA" id="ARBA00022679"/>
    </source>
</evidence>
<keyword evidence="5 8" id="KW-0677">Repeat</keyword>
<dbReference type="Proteomes" id="UP001595528">
    <property type="component" value="Unassembled WGS sequence"/>
</dbReference>
<dbReference type="Gene3D" id="2.160.10.10">
    <property type="entry name" value="Hexapeptide repeat proteins"/>
    <property type="match status" value="1"/>
</dbReference>
<dbReference type="PANTHER" id="PTHR43480">
    <property type="entry name" value="ACYL-[ACYL-CARRIER-PROTEIN]--UDP-N-ACETYLGLUCOSAMINE O-ACYLTRANSFERASE"/>
    <property type="match status" value="1"/>
</dbReference>
<dbReference type="PANTHER" id="PTHR43480:SF1">
    <property type="entry name" value="ACYL-[ACYL-CARRIER-PROTEIN]--UDP-N-ACETYLGLUCOSAMINE O-ACYLTRANSFERASE, MITOCHONDRIAL-RELATED"/>
    <property type="match status" value="1"/>
</dbReference>
<comment type="catalytic activity">
    <reaction evidence="8">
        <text>a (3R)-hydroxyacyl-[ACP] + UDP-N-acetyl-alpha-D-glucosamine = a UDP-3-O-[(3R)-3-hydroxyacyl]-N-acetyl-alpha-D-glucosamine + holo-[ACP]</text>
        <dbReference type="Rhea" id="RHEA:67812"/>
        <dbReference type="Rhea" id="RHEA-COMP:9685"/>
        <dbReference type="Rhea" id="RHEA-COMP:9945"/>
        <dbReference type="ChEBI" id="CHEBI:57705"/>
        <dbReference type="ChEBI" id="CHEBI:64479"/>
        <dbReference type="ChEBI" id="CHEBI:78827"/>
        <dbReference type="ChEBI" id="CHEBI:173225"/>
        <dbReference type="EC" id="2.3.1.129"/>
    </reaction>
</comment>
<keyword evidence="4 8" id="KW-0808">Transferase</keyword>
<accession>A0ABV7KUA7</accession>
<dbReference type="GO" id="GO:0008780">
    <property type="term" value="F:acyl-[acyl-carrier-protein]-UDP-N-acetylglucosamine O-acyltransferase activity"/>
    <property type="evidence" value="ECO:0007669"/>
    <property type="project" value="UniProtKB-EC"/>
</dbReference>
<dbReference type="InterPro" id="IPR018357">
    <property type="entry name" value="Hexapep_transf_CS"/>
</dbReference>
<sequence length="267" mass="28722">MPQIHATAIVSPKAEIAADVEVGPYCIVDEHVVLDEGVRLESHVVVTGRTRIGAKGHVFPFASIGHRPMDMKYKGEPSRLEIGRNATIREYVTMNPGTEGGGMLTAIGDNCLFMTGSHVAHDCIIADNVILVSNATLGGHVVLEEFVIVGGLAAVHQFVRIGKHAMIGGMSGVEQDVIPYGSVMGNRAHLSGLNLVGLKRRGFARDDIHTLRTAYRLLFAQEGTLQERLEDVGEMFSSNTLVQDVVTFVRNASSRGVCQPQPEGDVA</sequence>
<dbReference type="Pfam" id="PF00132">
    <property type="entry name" value="Hexapep"/>
    <property type="match status" value="1"/>
</dbReference>
<dbReference type="InterPro" id="IPR029098">
    <property type="entry name" value="Acetyltransf_C"/>
</dbReference>
<dbReference type="NCBIfam" id="NF003657">
    <property type="entry name" value="PRK05289.1"/>
    <property type="match status" value="1"/>
</dbReference>
<evidence type="ECO:0000313" key="10">
    <source>
        <dbReference type="EMBL" id="MFC3225889.1"/>
    </source>
</evidence>
<comment type="caution">
    <text evidence="10">The sequence shown here is derived from an EMBL/GenBank/DDBJ whole genome shotgun (WGS) entry which is preliminary data.</text>
</comment>
<dbReference type="InterPro" id="IPR001451">
    <property type="entry name" value="Hexapep"/>
</dbReference>
<protein>
    <recommendedName>
        <fullName evidence="8">Acyl-[acyl-carrier-protein]--UDP-N-acetylglucosamine O-acyltransferase</fullName>
        <shortName evidence="8">UDP-N-acetylglucosamine acyltransferase</shortName>
        <ecNumber evidence="8">2.3.1.129</ecNumber>
    </recommendedName>
</protein>
<dbReference type="EC" id="2.3.1.129" evidence="8"/>
<dbReference type="Pfam" id="PF13720">
    <property type="entry name" value="Acetyltransf_11"/>
    <property type="match status" value="1"/>
</dbReference>
<keyword evidence="11" id="KW-1185">Reference proteome</keyword>
<name>A0ABV7KUA7_9PROT</name>
<dbReference type="InterPro" id="IPR037157">
    <property type="entry name" value="Acetyltransf_C_sf"/>
</dbReference>
<keyword evidence="7 8" id="KW-0012">Acyltransferase</keyword>
<comment type="subcellular location">
    <subcellularLocation>
        <location evidence="8">Cytoplasm</location>
    </subcellularLocation>
</comment>
<reference evidence="11" key="1">
    <citation type="journal article" date="2019" name="Int. J. Syst. Evol. Microbiol.">
        <title>The Global Catalogue of Microorganisms (GCM) 10K type strain sequencing project: providing services to taxonomists for standard genome sequencing and annotation.</title>
        <authorList>
            <consortium name="The Broad Institute Genomics Platform"/>
            <consortium name="The Broad Institute Genome Sequencing Center for Infectious Disease"/>
            <person name="Wu L."/>
            <person name="Ma J."/>
        </authorList>
    </citation>
    <scope>NUCLEOTIDE SEQUENCE [LARGE SCALE GENOMIC DNA]</scope>
    <source>
        <strain evidence="11">KCTC 42964</strain>
    </source>
</reference>
<dbReference type="EMBL" id="JBHRTR010000005">
    <property type="protein sequence ID" value="MFC3225889.1"/>
    <property type="molecule type" value="Genomic_DNA"/>
</dbReference>
<dbReference type="PROSITE" id="PS00101">
    <property type="entry name" value="HEXAPEP_TRANSFERASES"/>
    <property type="match status" value="2"/>
</dbReference>
<keyword evidence="1 8" id="KW-0963">Cytoplasm</keyword>
<evidence type="ECO:0000259" key="9">
    <source>
        <dbReference type="Pfam" id="PF13720"/>
    </source>
</evidence>
<feature type="domain" description="UDP N-acetylglucosamine O-acyltransferase C-terminal" evidence="9">
    <location>
        <begin position="176"/>
        <end position="258"/>
    </location>
</feature>
<evidence type="ECO:0000313" key="11">
    <source>
        <dbReference type="Proteomes" id="UP001595528"/>
    </source>
</evidence>
<evidence type="ECO:0000256" key="3">
    <source>
        <dbReference type="ARBA" id="ARBA00022556"/>
    </source>
</evidence>
<keyword evidence="3 8" id="KW-0441">Lipid A biosynthesis</keyword>
<dbReference type="InterPro" id="IPR010137">
    <property type="entry name" value="Lipid_A_LpxA"/>
</dbReference>
<organism evidence="10 11">
    <name type="scientific">Marinibaculum pumilum</name>
    <dbReference type="NCBI Taxonomy" id="1766165"/>
    <lineage>
        <taxon>Bacteria</taxon>
        <taxon>Pseudomonadati</taxon>
        <taxon>Pseudomonadota</taxon>
        <taxon>Alphaproteobacteria</taxon>
        <taxon>Rhodospirillales</taxon>
        <taxon>Rhodospirillaceae</taxon>
        <taxon>Marinibaculum</taxon>
    </lineage>
</organism>
<dbReference type="SUPFAM" id="SSF51161">
    <property type="entry name" value="Trimeric LpxA-like enzymes"/>
    <property type="match status" value="1"/>
</dbReference>
<dbReference type="NCBIfam" id="TIGR01852">
    <property type="entry name" value="lipid_A_lpxA"/>
    <property type="match status" value="1"/>
</dbReference>
<comment type="subunit">
    <text evidence="8">Homotrimer.</text>
</comment>
<evidence type="ECO:0000256" key="1">
    <source>
        <dbReference type="ARBA" id="ARBA00022490"/>
    </source>
</evidence>
<evidence type="ECO:0000256" key="7">
    <source>
        <dbReference type="ARBA" id="ARBA00023315"/>
    </source>
</evidence>
<evidence type="ECO:0000256" key="5">
    <source>
        <dbReference type="ARBA" id="ARBA00022737"/>
    </source>
</evidence>
<dbReference type="HAMAP" id="MF_00387">
    <property type="entry name" value="LpxA"/>
    <property type="match status" value="1"/>
</dbReference>
<dbReference type="Gene3D" id="1.20.1180.10">
    <property type="entry name" value="Udp N-acetylglucosamine O-acyltransferase, C-terminal domain"/>
    <property type="match status" value="1"/>
</dbReference>
<dbReference type="CDD" id="cd03351">
    <property type="entry name" value="LbH_UDP-GlcNAc_AT"/>
    <property type="match status" value="1"/>
</dbReference>